<gene>
    <name evidence="1" type="ORF">FC699_37365</name>
</gene>
<organism evidence="1 2">
    <name type="scientific">Bacillus wiedmannii</name>
    <dbReference type="NCBI Taxonomy" id="1890302"/>
    <lineage>
        <taxon>Bacteria</taxon>
        <taxon>Bacillati</taxon>
        <taxon>Bacillota</taxon>
        <taxon>Bacilli</taxon>
        <taxon>Bacillales</taxon>
        <taxon>Bacillaceae</taxon>
        <taxon>Bacillus</taxon>
        <taxon>Bacillus cereus group</taxon>
    </lineage>
</organism>
<evidence type="ECO:0000313" key="1">
    <source>
        <dbReference type="EMBL" id="TKI77394.1"/>
    </source>
</evidence>
<evidence type="ECO:0000313" key="2">
    <source>
        <dbReference type="Proteomes" id="UP000305222"/>
    </source>
</evidence>
<dbReference type="AlphaFoldDB" id="A0A4U2ZQR7"/>
<dbReference type="EMBL" id="SZON01003896">
    <property type="protein sequence ID" value="TKI77394.1"/>
    <property type="molecule type" value="Genomic_DNA"/>
</dbReference>
<dbReference type="Proteomes" id="UP000305222">
    <property type="component" value="Unassembled WGS sequence"/>
</dbReference>
<reference evidence="1 2" key="1">
    <citation type="journal article" date="2019" name="Environ. Microbiol.">
        <title>An active ?-lactamase is a part of an orchestrated cell wall stress resistance network of Bacillus subtilis and related rhizosphere species.</title>
        <authorList>
            <person name="Bucher T."/>
            <person name="Keren-Paz A."/>
            <person name="Hausser J."/>
            <person name="Olender T."/>
            <person name="Cytryn E."/>
            <person name="Kolodkin-Gal I."/>
        </authorList>
    </citation>
    <scope>NUCLEOTIDE SEQUENCE [LARGE SCALE GENOMIC DNA]</scope>
    <source>
        <strain evidence="1 2">I5</strain>
    </source>
</reference>
<feature type="non-terminal residue" evidence="1">
    <location>
        <position position="134"/>
    </location>
</feature>
<feature type="non-terminal residue" evidence="1">
    <location>
        <position position="1"/>
    </location>
</feature>
<accession>A0A4U2ZQR7</accession>
<proteinExistence type="predicted"/>
<comment type="caution">
    <text evidence="1">The sequence shown here is derived from an EMBL/GenBank/DDBJ whole genome shotgun (WGS) entry which is preliminary data.</text>
</comment>
<sequence>DKCNRALLYAYMYRWISLVAVDGQFVYQYNGVGRSFLIQSMGKNISSESYKLHRALLHNPFIYENILSRFEEEQEKAMIQGGHLYTHPFVLGAQDIRWLRKEHVHNILDMILMYDREAKYDPTLEETSDELLRL</sequence>
<name>A0A4U2ZQR7_9BACI</name>
<protein>
    <submittedName>
        <fullName evidence="1">Uncharacterized protein</fullName>
    </submittedName>
</protein>